<organism evidence="2 3">
    <name type="scientific">Chlorella vulgaris</name>
    <name type="common">Green alga</name>
    <dbReference type="NCBI Taxonomy" id="3077"/>
    <lineage>
        <taxon>Eukaryota</taxon>
        <taxon>Viridiplantae</taxon>
        <taxon>Chlorophyta</taxon>
        <taxon>core chlorophytes</taxon>
        <taxon>Trebouxiophyceae</taxon>
        <taxon>Chlorellales</taxon>
        <taxon>Chlorellaceae</taxon>
        <taxon>Chlorella clade</taxon>
        <taxon>Chlorella</taxon>
    </lineage>
</organism>
<dbReference type="EMBL" id="SIDB01000002">
    <property type="protein sequence ID" value="KAI3435964.1"/>
    <property type="molecule type" value="Genomic_DNA"/>
</dbReference>
<reference evidence="2" key="2">
    <citation type="submission" date="2020-11" db="EMBL/GenBank/DDBJ databases">
        <authorList>
            <person name="Cecchin M."/>
            <person name="Marcolungo L."/>
            <person name="Rossato M."/>
            <person name="Girolomoni L."/>
            <person name="Cosentino E."/>
            <person name="Cuine S."/>
            <person name="Li-Beisson Y."/>
            <person name="Delledonne M."/>
            <person name="Ballottari M."/>
        </authorList>
    </citation>
    <scope>NUCLEOTIDE SEQUENCE</scope>
    <source>
        <strain evidence="2">211/11P</strain>
        <tissue evidence="2">Whole cell</tissue>
    </source>
</reference>
<comment type="caution">
    <text evidence="2">The sequence shown here is derived from an EMBL/GenBank/DDBJ whole genome shotgun (WGS) entry which is preliminary data.</text>
</comment>
<protein>
    <submittedName>
        <fullName evidence="2">Uncharacterized protein</fullName>
    </submittedName>
</protein>
<sequence>MADPDECDTNLASFNQAMARQQADIGAMIVVDGMGDDALVNLELAANSTPTLSPFVEGLRSRQRERRDADKGSVSRREAAARCDATGAHIQDIVQPGLKVPKCHAAIGGETSNRLRESEPEQRVQVPGVHTHNYPVNAETIYGPAPHGCSYRDPFFRGLTCYTGELCVAANHARVVEAQVALSRSFGCHIFMASGQSAASALQAVLPGPEGRSARVVVPFGGQPVPFILCLDGTGSLDIVVCSEHFSMMHFQPLRGGLVAATAAFSSAMHGPTPGLMARMVATVEYFDRFNELDASYRSVEARVANTRQALVDLEATMAPLAAAHQQATNAAAAVEDNFRLAQLQALPQVLLHLQGMVPLLQQAMQPVDHLTALSPRHAHRELARKSREEYDKQGGAHPQQLQPVAEGLVPNCFTRVRCCPAERRGAAQLGRPLVA</sequence>
<accession>A0A9D4TVP8</accession>
<keyword evidence="3" id="KW-1185">Reference proteome</keyword>
<evidence type="ECO:0000256" key="1">
    <source>
        <dbReference type="SAM" id="MobiDB-lite"/>
    </source>
</evidence>
<proteinExistence type="predicted"/>
<feature type="region of interest" description="Disordered" evidence="1">
    <location>
        <begin position="377"/>
        <end position="400"/>
    </location>
</feature>
<name>A0A9D4TVP8_CHLVU</name>
<gene>
    <name evidence="2" type="ORF">D9Q98_002022</name>
</gene>
<dbReference type="Proteomes" id="UP001055712">
    <property type="component" value="Unassembled WGS sequence"/>
</dbReference>
<feature type="compositionally biased region" description="Basic and acidic residues" evidence="1">
    <location>
        <begin position="381"/>
        <end position="395"/>
    </location>
</feature>
<evidence type="ECO:0000313" key="3">
    <source>
        <dbReference type="Proteomes" id="UP001055712"/>
    </source>
</evidence>
<reference evidence="2" key="1">
    <citation type="journal article" date="2019" name="Plant J.">
        <title>Chlorella vulgaris genome assembly and annotation reveals the molecular basis for metabolic acclimation to high light conditions.</title>
        <authorList>
            <person name="Cecchin M."/>
            <person name="Marcolungo L."/>
            <person name="Rossato M."/>
            <person name="Girolomoni L."/>
            <person name="Cosentino E."/>
            <person name="Cuine S."/>
            <person name="Li-Beisson Y."/>
            <person name="Delledonne M."/>
            <person name="Ballottari M."/>
        </authorList>
    </citation>
    <scope>NUCLEOTIDE SEQUENCE</scope>
    <source>
        <strain evidence="2">211/11P</strain>
    </source>
</reference>
<evidence type="ECO:0000313" key="2">
    <source>
        <dbReference type="EMBL" id="KAI3435964.1"/>
    </source>
</evidence>
<dbReference type="AlphaFoldDB" id="A0A9D4TVP8"/>